<organism evidence="1 2">
    <name type="scientific">Rubripirellula tenax</name>
    <dbReference type="NCBI Taxonomy" id="2528015"/>
    <lineage>
        <taxon>Bacteria</taxon>
        <taxon>Pseudomonadati</taxon>
        <taxon>Planctomycetota</taxon>
        <taxon>Planctomycetia</taxon>
        <taxon>Pirellulales</taxon>
        <taxon>Pirellulaceae</taxon>
        <taxon>Rubripirellula</taxon>
    </lineage>
</organism>
<reference evidence="1 2" key="1">
    <citation type="submission" date="2019-02" db="EMBL/GenBank/DDBJ databases">
        <title>Deep-cultivation of Planctomycetes and their phenomic and genomic characterization uncovers novel biology.</title>
        <authorList>
            <person name="Wiegand S."/>
            <person name="Jogler M."/>
            <person name="Boedeker C."/>
            <person name="Pinto D."/>
            <person name="Vollmers J."/>
            <person name="Rivas-Marin E."/>
            <person name="Kohn T."/>
            <person name="Peeters S.H."/>
            <person name="Heuer A."/>
            <person name="Rast P."/>
            <person name="Oberbeckmann S."/>
            <person name="Bunk B."/>
            <person name="Jeske O."/>
            <person name="Meyerdierks A."/>
            <person name="Storesund J.E."/>
            <person name="Kallscheuer N."/>
            <person name="Luecker S."/>
            <person name="Lage O.M."/>
            <person name="Pohl T."/>
            <person name="Merkel B.J."/>
            <person name="Hornburger P."/>
            <person name="Mueller R.-W."/>
            <person name="Bruemmer F."/>
            <person name="Labrenz M."/>
            <person name="Spormann A.M."/>
            <person name="Op Den Camp H."/>
            <person name="Overmann J."/>
            <person name="Amann R."/>
            <person name="Jetten M.S.M."/>
            <person name="Mascher T."/>
            <person name="Medema M.H."/>
            <person name="Devos D.P."/>
            <person name="Kaster A.-K."/>
            <person name="Ovreas L."/>
            <person name="Rohde M."/>
            <person name="Galperin M.Y."/>
            <person name="Jogler C."/>
        </authorList>
    </citation>
    <scope>NUCLEOTIDE SEQUENCE [LARGE SCALE GENOMIC DNA]</scope>
    <source>
        <strain evidence="1 2">Poly51</strain>
    </source>
</reference>
<gene>
    <name evidence="1" type="ORF">Poly51_13840</name>
</gene>
<proteinExistence type="predicted"/>
<protein>
    <submittedName>
        <fullName evidence="1">Uncharacterized protein</fullName>
    </submittedName>
</protein>
<accession>A0A5C6FB16</accession>
<dbReference type="Proteomes" id="UP000318288">
    <property type="component" value="Unassembled WGS sequence"/>
</dbReference>
<sequence length="97" mass="10015">MVPISGTESNGFAKYSVTSSEIGFSEEMPACVFVPCTLTPIAADPPRAISRSSNVTSRVKLTDASVAVLSENVGMKESVAATEASKTSAACTMPSPR</sequence>
<comment type="caution">
    <text evidence="1">The sequence shown here is derived from an EMBL/GenBank/DDBJ whole genome shotgun (WGS) entry which is preliminary data.</text>
</comment>
<dbReference type="AlphaFoldDB" id="A0A5C6FB16"/>
<evidence type="ECO:0000313" key="1">
    <source>
        <dbReference type="EMBL" id="TWU58605.1"/>
    </source>
</evidence>
<evidence type="ECO:0000313" key="2">
    <source>
        <dbReference type="Proteomes" id="UP000318288"/>
    </source>
</evidence>
<dbReference type="EMBL" id="SJPW01000002">
    <property type="protein sequence ID" value="TWU58605.1"/>
    <property type="molecule type" value="Genomic_DNA"/>
</dbReference>
<keyword evidence="2" id="KW-1185">Reference proteome</keyword>
<name>A0A5C6FB16_9BACT</name>